<accession>A0AAE0FHI4</accession>
<sequence>MWKKDGKQYMNPTKLRSIIIKIYQASIFPLASAKMEADANNHRSGKARFPLVDYTVMYFDTFFGLKQLAQQNMIRTVFTLMELYQENNDPVICLFVRLCGLYHPLPTKQVTFCLDTIELTADILSGGGRIFSKPSAFWAQWSTGKEIYIPRDLQDDLTALIFHIAGKATYVEWAEEIYAMIDAMPLLKNQKKGSTTLGQFLLFICEKHLTIDGVYKADAEKAFQEQVNPDGKLSFLEFSEGLKACSSQLYPDEGTIAYLFCRATALQGDSKFSNVQLVQKGAAVLDDERFKGLWVDVAAAVQAYMWHYGHWCRAGVRADGTHIIDDVRARAAGSNVASNEQGKKKGGLVGRPAPKEKRRASTSQHIPK</sequence>
<dbReference type="EMBL" id="LGRX02018437">
    <property type="protein sequence ID" value="KAK3259840.1"/>
    <property type="molecule type" value="Genomic_DNA"/>
</dbReference>
<proteinExistence type="predicted"/>
<reference evidence="2 3" key="1">
    <citation type="journal article" date="2015" name="Genome Biol. Evol.">
        <title>Comparative Genomics of a Bacterivorous Green Alga Reveals Evolutionary Causalities and Consequences of Phago-Mixotrophic Mode of Nutrition.</title>
        <authorList>
            <person name="Burns J.A."/>
            <person name="Paasch A."/>
            <person name="Narechania A."/>
            <person name="Kim E."/>
        </authorList>
    </citation>
    <scope>NUCLEOTIDE SEQUENCE [LARGE SCALE GENOMIC DNA]</scope>
    <source>
        <strain evidence="2 3">PLY_AMNH</strain>
    </source>
</reference>
<evidence type="ECO:0000313" key="3">
    <source>
        <dbReference type="Proteomes" id="UP001190700"/>
    </source>
</evidence>
<protein>
    <submittedName>
        <fullName evidence="2">Uncharacterized protein</fullName>
    </submittedName>
</protein>
<evidence type="ECO:0000256" key="1">
    <source>
        <dbReference type="SAM" id="MobiDB-lite"/>
    </source>
</evidence>
<comment type="caution">
    <text evidence="2">The sequence shown here is derived from an EMBL/GenBank/DDBJ whole genome shotgun (WGS) entry which is preliminary data.</text>
</comment>
<name>A0AAE0FHI4_9CHLO</name>
<feature type="region of interest" description="Disordered" evidence="1">
    <location>
        <begin position="333"/>
        <end position="368"/>
    </location>
</feature>
<dbReference type="AlphaFoldDB" id="A0AAE0FHI4"/>
<keyword evidence="3" id="KW-1185">Reference proteome</keyword>
<gene>
    <name evidence="2" type="ORF">CYMTET_31179</name>
</gene>
<evidence type="ECO:0000313" key="2">
    <source>
        <dbReference type="EMBL" id="KAK3259840.1"/>
    </source>
</evidence>
<organism evidence="2 3">
    <name type="scientific">Cymbomonas tetramitiformis</name>
    <dbReference type="NCBI Taxonomy" id="36881"/>
    <lineage>
        <taxon>Eukaryota</taxon>
        <taxon>Viridiplantae</taxon>
        <taxon>Chlorophyta</taxon>
        <taxon>Pyramimonadophyceae</taxon>
        <taxon>Pyramimonadales</taxon>
        <taxon>Pyramimonadaceae</taxon>
        <taxon>Cymbomonas</taxon>
    </lineage>
</organism>
<dbReference type="Proteomes" id="UP001190700">
    <property type="component" value="Unassembled WGS sequence"/>
</dbReference>